<feature type="transmembrane region" description="Helical" evidence="5">
    <location>
        <begin position="214"/>
        <end position="234"/>
    </location>
</feature>
<dbReference type="PROSITE" id="PS50850">
    <property type="entry name" value="MFS"/>
    <property type="match status" value="1"/>
</dbReference>
<dbReference type="PANTHER" id="PTHR42718:SF10">
    <property type="entry name" value="TRANSPORTER, PUTATIVE (AFU_ORTHOLOGUE AFUA_8G06760)-RELATED"/>
    <property type="match status" value="1"/>
</dbReference>
<evidence type="ECO:0000259" key="6">
    <source>
        <dbReference type="PROSITE" id="PS50850"/>
    </source>
</evidence>
<dbReference type="InterPro" id="IPR020846">
    <property type="entry name" value="MFS_dom"/>
</dbReference>
<feature type="transmembrane region" description="Helical" evidence="5">
    <location>
        <begin position="57"/>
        <end position="82"/>
    </location>
</feature>
<dbReference type="Pfam" id="PF07690">
    <property type="entry name" value="MFS_1"/>
    <property type="match status" value="1"/>
</dbReference>
<evidence type="ECO:0000256" key="5">
    <source>
        <dbReference type="SAM" id="Phobius"/>
    </source>
</evidence>
<evidence type="ECO:0000313" key="8">
    <source>
        <dbReference type="Proteomes" id="UP001150942"/>
    </source>
</evidence>
<reference evidence="7" key="2">
    <citation type="journal article" date="2023" name="IMA Fungus">
        <title>Comparative genomic study of the Penicillium genus elucidates a diverse pangenome and 15 lateral gene transfer events.</title>
        <authorList>
            <person name="Petersen C."/>
            <person name="Sorensen T."/>
            <person name="Nielsen M.R."/>
            <person name="Sondergaard T.E."/>
            <person name="Sorensen J.L."/>
            <person name="Fitzpatrick D.A."/>
            <person name="Frisvad J.C."/>
            <person name="Nielsen K.L."/>
        </authorList>
    </citation>
    <scope>NUCLEOTIDE SEQUENCE</scope>
    <source>
        <strain evidence="7">IBT 20477</strain>
    </source>
</reference>
<feature type="transmembrane region" description="Helical" evidence="5">
    <location>
        <begin position="255"/>
        <end position="277"/>
    </location>
</feature>
<feature type="transmembrane region" description="Helical" evidence="5">
    <location>
        <begin position="150"/>
        <end position="171"/>
    </location>
</feature>
<dbReference type="AlphaFoldDB" id="A0A9W9J0S3"/>
<dbReference type="OrthoDB" id="2130629at2759"/>
<sequence length="541" mass="58126">MTTVVEVTTAAPPLAKSYDGESNEEVVGTERESPKLDGNILSVESLEKDGKSAWESLLIITIITGVTFISVSGTGILTTALPRISTDINLDRDLIFWPASVYALSAGCTLLAFGSVADVVGSKRMWLIGSGFSCPLILACGLARTGNQFIIFRALLGIFMAMCLPTSMSLVTASFPPGRKRNIAFAATGMGQPLGYALGLILGGVFTNTIGWRWGFYITAIIDAVLFVGSILILPSDADSMKLCRATWHKLAYNIDWVGVAILALAFGLLSYVLAMITYTYRNMSEPQYIVLLIISILLLPIFSLWMKWQVKHNRPALIPNALWGNLPFLFICVAMFFTWAGFNSFQYISTLFFQDVQDISALQASIRFLPMAVVGVVTNIVTAHLVSRVNVNLLLGVSALMTAISPILMAVASPKWTYWAAAFVAMTLSPINGDVLWTVSSLIISRAFPAESMALAGSVFNTISQLGNSVGLAVTAVIAASITAHDDGSANDTSTSSQTGSQLLEGYRAAYWTIFGGMVLVFLVSSLGLRHAGKVGNKQD</sequence>
<feature type="transmembrane region" description="Helical" evidence="5">
    <location>
        <begin position="94"/>
        <end position="113"/>
    </location>
</feature>
<feature type="transmembrane region" description="Helical" evidence="5">
    <location>
        <begin position="369"/>
        <end position="387"/>
    </location>
</feature>
<accession>A0A9W9J0S3</accession>
<dbReference type="GO" id="GO:0022857">
    <property type="term" value="F:transmembrane transporter activity"/>
    <property type="evidence" value="ECO:0007669"/>
    <property type="project" value="InterPro"/>
</dbReference>
<dbReference type="Gene3D" id="1.20.1250.20">
    <property type="entry name" value="MFS general substrate transporter like domains"/>
    <property type="match status" value="2"/>
</dbReference>
<feature type="transmembrane region" description="Helical" evidence="5">
    <location>
        <begin position="394"/>
        <end position="413"/>
    </location>
</feature>
<dbReference type="GO" id="GO:0016020">
    <property type="term" value="C:membrane"/>
    <property type="evidence" value="ECO:0007669"/>
    <property type="project" value="UniProtKB-SubCell"/>
</dbReference>
<feature type="transmembrane region" description="Helical" evidence="5">
    <location>
        <begin position="125"/>
        <end position="144"/>
    </location>
</feature>
<feature type="domain" description="Major facilitator superfamily (MFS) profile" evidence="6">
    <location>
        <begin position="59"/>
        <end position="535"/>
    </location>
</feature>
<keyword evidence="3 5" id="KW-1133">Transmembrane helix</keyword>
<protein>
    <submittedName>
        <fullName evidence="7">Major facilitator superfamily domain general substrate transporter</fullName>
    </submittedName>
</protein>
<keyword evidence="2 5" id="KW-0812">Transmembrane</keyword>
<proteinExistence type="predicted"/>
<reference evidence="7" key="1">
    <citation type="submission" date="2022-11" db="EMBL/GenBank/DDBJ databases">
        <authorList>
            <person name="Petersen C."/>
        </authorList>
    </citation>
    <scope>NUCLEOTIDE SEQUENCE</scope>
    <source>
        <strain evidence="7">IBT 20477</strain>
    </source>
</reference>
<comment type="caution">
    <text evidence="7">The sequence shown here is derived from an EMBL/GenBank/DDBJ whole genome shotgun (WGS) entry which is preliminary data.</text>
</comment>
<dbReference type="SUPFAM" id="SSF103473">
    <property type="entry name" value="MFS general substrate transporter"/>
    <property type="match status" value="1"/>
</dbReference>
<evidence type="ECO:0000256" key="3">
    <source>
        <dbReference type="ARBA" id="ARBA00022989"/>
    </source>
</evidence>
<dbReference type="Proteomes" id="UP001150942">
    <property type="component" value="Unassembled WGS sequence"/>
</dbReference>
<feature type="transmembrane region" description="Helical" evidence="5">
    <location>
        <begin position="183"/>
        <end position="202"/>
    </location>
</feature>
<evidence type="ECO:0000256" key="2">
    <source>
        <dbReference type="ARBA" id="ARBA00022692"/>
    </source>
</evidence>
<feature type="transmembrane region" description="Helical" evidence="5">
    <location>
        <begin position="510"/>
        <end position="530"/>
    </location>
</feature>
<feature type="transmembrane region" description="Helical" evidence="5">
    <location>
        <begin position="419"/>
        <end position="446"/>
    </location>
</feature>
<feature type="transmembrane region" description="Helical" evidence="5">
    <location>
        <begin position="289"/>
        <end position="307"/>
    </location>
</feature>
<organism evidence="7 8">
    <name type="scientific">Penicillium cf. viridicatum</name>
    <dbReference type="NCBI Taxonomy" id="2972119"/>
    <lineage>
        <taxon>Eukaryota</taxon>
        <taxon>Fungi</taxon>
        <taxon>Dikarya</taxon>
        <taxon>Ascomycota</taxon>
        <taxon>Pezizomycotina</taxon>
        <taxon>Eurotiomycetes</taxon>
        <taxon>Eurotiomycetidae</taxon>
        <taxon>Eurotiales</taxon>
        <taxon>Aspergillaceae</taxon>
        <taxon>Penicillium</taxon>
    </lineage>
</organism>
<dbReference type="InterPro" id="IPR036259">
    <property type="entry name" value="MFS_trans_sf"/>
</dbReference>
<evidence type="ECO:0000256" key="4">
    <source>
        <dbReference type="ARBA" id="ARBA00023136"/>
    </source>
</evidence>
<feature type="transmembrane region" description="Helical" evidence="5">
    <location>
        <begin position="327"/>
        <end position="349"/>
    </location>
</feature>
<dbReference type="PANTHER" id="PTHR42718">
    <property type="entry name" value="MAJOR FACILITATOR SUPERFAMILY MULTIDRUG TRANSPORTER MFSC"/>
    <property type="match status" value="1"/>
</dbReference>
<evidence type="ECO:0000256" key="1">
    <source>
        <dbReference type="ARBA" id="ARBA00004141"/>
    </source>
</evidence>
<dbReference type="InterPro" id="IPR011701">
    <property type="entry name" value="MFS"/>
</dbReference>
<dbReference type="EMBL" id="JAPQKQ010000008">
    <property type="protein sequence ID" value="KAJ5186315.1"/>
    <property type="molecule type" value="Genomic_DNA"/>
</dbReference>
<keyword evidence="8" id="KW-1185">Reference proteome</keyword>
<comment type="subcellular location">
    <subcellularLocation>
        <location evidence="1">Membrane</location>
        <topology evidence="1">Multi-pass membrane protein</topology>
    </subcellularLocation>
</comment>
<feature type="transmembrane region" description="Helical" evidence="5">
    <location>
        <begin position="467"/>
        <end position="485"/>
    </location>
</feature>
<evidence type="ECO:0000313" key="7">
    <source>
        <dbReference type="EMBL" id="KAJ5186315.1"/>
    </source>
</evidence>
<name>A0A9W9J0S3_9EURO</name>
<gene>
    <name evidence="7" type="ORF">N7449_011079</name>
</gene>
<keyword evidence="4 5" id="KW-0472">Membrane</keyword>